<dbReference type="InterPro" id="IPR038719">
    <property type="entry name" value="Phycobilisome_asu/bsu_sf"/>
</dbReference>
<dbReference type="OrthoDB" id="423955at2"/>
<dbReference type="InterPro" id="IPR009050">
    <property type="entry name" value="Globin-like_sf"/>
</dbReference>
<comment type="caution">
    <text evidence="4">The sequence shown here is derived from an EMBL/GenBank/DDBJ whole genome shotgun (WGS) entry which is preliminary data.</text>
</comment>
<sequence length="156" mass="17836">MLSQLARLSMEADGRYASAAELQFLKDYFQSLNHRMSAYKKIQASEKEILRQVETQMQSIDPNIFRRGSQDVTAKCRGDFAQVLRHSAAALLINDTERLRDRLLLWLQTILGAVQVKQTSPVTYDVMKKVIKQHLTAEEASLFLPILEIDRTILGK</sequence>
<evidence type="ECO:0000256" key="1">
    <source>
        <dbReference type="ARBA" id="ARBA00008182"/>
    </source>
</evidence>
<proteinExistence type="inferred from homology"/>
<protein>
    <submittedName>
        <fullName evidence="4">Phycobilisome protein</fullName>
    </submittedName>
</protein>
<evidence type="ECO:0000256" key="3">
    <source>
        <dbReference type="ARBA" id="ARBA00023307"/>
    </source>
</evidence>
<comment type="similarity">
    <text evidence="1">Belongs to the phycobiliprotein family.</text>
</comment>
<dbReference type="InterPro" id="IPR012128">
    <property type="entry name" value="Phycobilisome_asu/bsu"/>
</dbReference>
<keyword evidence="5" id="KW-1185">Reference proteome</keyword>
<dbReference type="Pfam" id="PF00502">
    <property type="entry name" value="Phycobilisome"/>
    <property type="match status" value="1"/>
</dbReference>
<evidence type="ECO:0000256" key="2">
    <source>
        <dbReference type="ARBA" id="ARBA00022991"/>
    </source>
</evidence>
<dbReference type="Gene3D" id="1.10.490.20">
    <property type="entry name" value="Phycocyanins"/>
    <property type="match status" value="1"/>
</dbReference>
<evidence type="ECO:0000313" key="4">
    <source>
        <dbReference type="EMBL" id="PHX56774.1"/>
    </source>
</evidence>
<dbReference type="SUPFAM" id="SSF46458">
    <property type="entry name" value="Globin-like"/>
    <property type="match status" value="1"/>
</dbReference>
<name>A0A2G4F4R5_9CYAN</name>
<dbReference type="AlphaFoldDB" id="A0A2G4F4R5"/>
<keyword evidence="2" id="KW-0157">Chromophore</keyword>
<accession>A0A2G4F4R5</accession>
<dbReference type="RefSeq" id="WP_096831996.1">
    <property type="nucleotide sequence ID" value="NZ_NXIB02000013.1"/>
</dbReference>
<organism evidence="4 5">
    <name type="scientific">Tychonema bourrellyi FEM_GT703</name>
    <dbReference type="NCBI Taxonomy" id="2040638"/>
    <lineage>
        <taxon>Bacteria</taxon>
        <taxon>Bacillati</taxon>
        <taxon>Cyanobacteriota</taxon>
        <taxon>Cyanophyceae</taxon>
        <taxon>Oscillatoriophycideae</taxon>
        <taxon>Oscillatoriales</taxon>
        <taxon>Microcoleaceae</taxon>
        <taxon>Tychonema</taxon>
    </lineage>
</organism>
<reference evidence="4" key="1">
    <citation type="submission" date="2017-10" db="EMBL/GenBank/DDBJ databases">
        <title>Draft genome sequence of the planktic cyanobacteria Tychonema bourrellyi isolated from alpine lentic freshwater.</title>
        <authorList>
            <person name="Tett A."/>
            <person name="Armanini F."/>
            <person name="Asnicar F."/>
            <person name="Boscaini A."/>
            <person name="Pasolli E."/>
            <person name="Zolfo M."/>
            <person name="Donati C."/>
            <person name="Salmaso N."/>
            <person name="Segata N."/>
        </authorList>
    </citation>
    <scope>NUCLEOTIDE SEQUENCE</scope>
    <source>
        <strain evidence="4">FEM_GT703</strain>
    </source>
</reference>
<dbReference type="GO" id="GO:0030089">
    <property type="term" value="C:phycobilisome"/>
    <property type="evidence" value="ECO:0007669"/>
    <property type="project" value="InterPro"/>
</dbReference>
<gene>
    <name evidence="4" type="ORF">CP500_003970</name>
</gene>
<keyword evidence="3" id="KW-0089">Bile pigment</keyword>
<dbReference type="CDD" id="cd08919">
    <property type="entry name" value="PBP-like"/>
    <property type="match status" value="1"/>
</dbReference>
<dbReference type="GO" id="GO:0015979">
    <property type="term" value="P:photosynthesis"/>
    <property type="evidence" value="ECO:0007669"/>
    <property type="project" value="InterPro"/>
</dbReference>
<dbReference type="Proteomes" id="UP000226442">
    <property type="component" value="Unassembled WGS sequence"/>
</dbReference>
<evidence type="ECO:0000313" key="5">
    <source>
        <dbReference type="Proteomes" id="UP000226442"/>
    </source>
</evidence>
<dbReference type="EMBL" id="NXIB02000013">
    <property type="protein sequence ID" value="PHX56774.1"/>
    <property type="molecule type" value="Genomic_DNA"/>
</dbReference>